<evidence type="ECO:0008006" key="3">
    <source>
        <dbReference type="Google" id="ProtNLM"/>
    </source>
</evidence>
<evidence type="ECO:0000313" key="2">
    <source>
        <dbReference type="Proteomes" id="UP001500840"/>
    </source>
</evidence>
<accession>A0ABP8N9E9</accession>
<comment type="caution">
    <text evidence="1">The sequence shown here is derived from an EMBL/GenBank/DDBJ whole genome shotgun (WGS) entry which is preliminary data.</text>
</comment>
<name>A0ABP8N9E9_9BACT</name>
<organism evidence="1 2">
    <name type="scientific">Novipirellula rosea</name>
    <dbReference type="NCBI Taxonomy" id="1031540"/>
    <lineage>
        <taxon>Bacteria</taxon>
        <taxon>Pseudomonadati</taxon>
        <taxon>Planctomycetota</taxon>
        <taxon>Planctomycetia</taxon>
        <taxon>Pirellulales</taxon>
        <taxon>Pirellulaceae</taxon>
        <taxon>Novipirellula</taxon>
    </lineage>
</organism>
<reference evidence="2" key="1">
    <citation type="journal article" date="2019" name="Int. J. Syst. Evol. Microbiol.">
        <title>The Global Catalogue of Microorganisms (GCM) 10K type strain sequencing project: providing services to taxonomists for standard genome sequencing and annotation.</title>
        <authorList>
            <consortium name="The Broad Institute Genomics Platform"/>
            <consortium name="The Broad Institute Genome Sequencing Center for Infectious Disease"/>
            <person name="Wu L."/>
            <person name="Ma J."/>
        </authorList>
    </citation>
    <scope>NUCLEOTIDE SEQUENCE [LARGE SCALE GENOMIC DNA]</scope>
    <source>
        <strain evidence="2">JCM 17759</strain>
    </source>
</reference>
<dbReference type="RefSeq" id="WP_345325774.1">
    <property type="nucleotide sequence ID" value="NZ_BAABGA010000058.1"/>
</dbReference>
<dbReference type="EMBL" id="BAABGA010000058">
    <property type="protein sequence ID" value="GAA4462079.1"/>
    <property type="molecule type" value="Genomic_DNA"/>
</dbReference>
<dbReference type="Proteomes" id="UP001500840">
    <property type="component" value="Unassembled WGS sequence"/>
</dbReference>
<proteinExistence type="predicted"/>
<evidence type="ECO:0000313" key="1">
    <source>
        <dbReference type="EMBL" id="GAA4462079.1"/>
    </source>
</evidence>
<gene>
    <name evidence="1" type="ORF">GCM10023156_45510</name>
</gene>
<keyword evidence="2" id="KW-1185">Reference proteome</keyword>
<sequence length="141" mass="16697">MSVPEHLWRFPTADAIASLANRLGVPHHPSMQDWEWEIADPDRIDEYLSLYRDGGLTDDERFTLMETILQSFEDLDADLTSDPRWLAVLDWLDRDVELHAHSIWYWADLENELFSECWRVSAYMRKIVNCHASRLCPQEFE</sequence>
<protein>
    <recommendedName>
        <fullName evidence="3">CdiI immunity protein domain-containing protein</fullName>
    </recommendedName>
</protein>